<evidence type="ECO:0000256" key="2">
    <source>
        <dbReference type="ARBA" id="ARBA00022840"/>
    </source>
</evidence>
<protein>
    <submittedName>
        <fullName evidence="3">Uncharacterized protein</fullName>
    </submittedName>
</protein>
<gene>
    <name evidence="3" type="ORF">VICG_01542</name>
</gene>
<name>L2GMA6_VITCO</name>
<dbReference type="OrthoDB" id="5186at2759"/>
<dbReference type="GeneID" id="19882253"/>
<evidence type="ECO:0000313" key="4">
    <source>
        <dbReference type="Proteomes" id="UP000011082"/>
    </source>
</evidence>
<dbReference type="Gene3D" id="3.40.50.300">
    <property type="entry name" value="P-loop containing nucleotide triphosphate hydrolases"/>
    <property type="match status" value="1"/>
</dbReference>
<dbReference type="RefSeq" id="XP_007604988.1">
    <property type="nucleotide sequence ID" value="XM_007604926.1"/>
</dbReference>
<dbReference type="GO" id="GO:0000055">
    <property type="term" value="P:ribosomal large subunit export from nucleus"/>
    <property type="evidence" value="ECO:0007669"/>
    <property type="project" value="TreeGrafter"/>
</dbReference>
<dbReference type="AlphaFoldDB" id="L2GMA6"/>
<dbReference type="VEuPathDB" id="MicrosporidiaDB:VICG_01542"/>
<dbReference type="InParanoid" id="L2GMA6"/>
<dbReference type="GO" id="GO:0030687">
    <property type="term" value="C:preribosome, large subunit precursor"/>
    <property type="evidence" value="ECO:0007669"/>
    <property type="project" value="TreeGrafter"/>
</dbReference>
<dbReference type="EMBL" id="JH370144">
    <property type="protein sequence ID" value="ELA41437.1"/>
    <property type="molecule type" value="Genomic_DNA"/>
</dbReference>
<dbReference type="GO" id="GO:0005524">
    <property type="term" value="F:ATP binding"/>
    <property type="evidence" value="ECO:0007669"/>
    <property type="project" value="UniProtKB-KW"/>
</dbReference>
<keyword evidence="4" id="KW-1185">Reference proteome</keyword>
<dbReference type="GO" id="GO:0000027">
    <property type="term" value="P:ribosomal large subunit assembly"/>
    <property type="evidence" value="ECO:0007669"/>
    <property type="project" value="TreeGrafter"/>
</dbReference>
<organism evidence="3 4">
    <name type="scientific">Vittaforma corneae (strain ATCC 50505)</name>
    <name type="common">Microsporidian parasite</name>
    <name type="synonym">Nosema corneum</name>
    <dbReference type="NCBI Taxonomy" id="993615"/>
    <lineage>
        <taxon>Eukaryota</taxon>
        <taxon>Fungi</taxon>
        <taxon>Fungi incertae sedis</taxon>
        <taxon>Microsporidia</taxon>
        <taxon>Nosematidae</taxon>
        <taxon>Vittaforma</taxon>
    </lineage>
</organism>
<dbReference type="InterPro" id="IPR027417">
    <property type="entry name" value="P-loop_NTPase"/>
</dbReference>
<dbReference type="SUPFAM" id="SSF52540">
    <property type="entry name" value="P-loop containing nucleoside triphosphate hydrolases"/>
    <property type="match status" value="1"/>
</dbReference>
<keyword evidence="1" id="KW-0547">Nucleotide-binding</keyword>
<evidence type="ECO:0000256" key="1">
    <source>
        <dbReference type="ARBA" id="ARBA00022741"/>
    </source>
</evidence>
<dbReference type="Proteomes" id="UP000011082">
    <property type="component" value="Unassembled WGS sequence"/>
</dbReference>
<reference evidence="4" key="1">
    <citation type="submission" date="2011-05" db="EMBL/GenBank/DDBJ databases">
        <title>The genome sequence of Vittaforma corneae strain ATCC 50505.</title>
        <authorList>
            <consortium name="The Broad Institute Genome Sequencing Platform"/>
            <person name="Cuomo C."/>
            <person name="Didier E."/>
            <person name="Bowers L."/>
            <person name="Young S.K."/>
            <person name="Zeng Q."/>
            <person name="Gargeya S."/>
            <person name="Fitzgerald M."/>
            <person name="Haas B."/>
            <person name="Abouelleil A."/>
            <person name="Alvarado L."/>
            <person name="Arachchi H.M."/>
            <person name="Berlin A."/>
            <person name="Chapman S.B."/>
            <person name="Gearin G."/>
            <person name="Goldberg J."/>
            <person name="Griggs A."/>
            <person name="Gujja S."/>
            <person name="Hansen M."/>
            <person name="Heiman D."/>
            <person name="Howarth C."/>
            <person name="Larimer J."/>
            <person name="Lui A."/>
            <person name="MacDonald P.J.P."/>
            <person name="McCowen C."/>
            <person name="Montmayeur A."/>
            <person name="Murphy C."/>
            <person name="Neiman D."/>
            <person name="Pearson M."/>
            <person name="Priest M."/>
            <person name="Roberts A."/>
            <person name="Saif S."/>
            <person name="Shea T."/>
            <person name="Sisk P."/>
            <person name="Stolte C."/>
            <person name="Sykes S."/>
            <person name="Wortman J."/>
            <person name="Nusbaum C."/>
            <person name="Birren B."/>
        </authorList>
    </citation>
    <scope>NUCLEOTIDE SEQUENCE [LARGE SCALE GENOMIC DNA]</scope>
    <source>
        <strain evidence="4">ATCC 50505</strain>
    </source>
</reference>
<dbReference type="GO" id="GO:0005634">
    <property type="term" value="C:nucleus"/>
    <property type="evidence" value="ECO:0007669"/>
    <property type="project" value="TreeGrafter"/>
</dbReference>
<evidence type="ECO:0000313" key="3">
    <source>
        <dbReference type="EMBL" id="ELA41437.1"/>
    </source>
</evidence>
<keyword evidence="2" id="KW-0067">ATP-binding</keyword>
<dbReference type="PANTHER" id="PTHR48103">
    <property type="entry name" value="MIDASIN-RELATED"/>
    <property type="match status" value="1"/>
</dbReference>
<dbReference type="PANTHER" id="PTHR48103:SF2">
    <property type="entry name" value="MIDASIN"/>
    <property type="match status" value="1"/>
</dbReference>
<proteinExistence type="predicted"/>
<dbReference type="STRING" id="993615.L2GMA6"/>
<accession>L2GMA6</accession>
<dbReference type="HOGENOM" id="CLU_491083_0_0_1"/>
<sequence length="555" mass="64604">MSPNNYAIPHSQIPQIELLLKCISSNIPVILLGNRGRNSLLNFISSIFSLKMVQIDCHKDTDIFDLLGQYRKAENSTDSIDINNNNGNCLLFEWCDGLLVKYIKEPSLIVFNNPEMVDKCVFDRLNSLFEDDRRINVYEKVEDTFINIHPQVKFVLCCDNVCGLSPALIDRCYIIELCERYSYIDLYKIFTTASSSDIRTEDILTSISNDCMKKLKSNANDTLFKELIGTESYINCSSLDIDIKKFSILGTYPAYLNRSLNIYNTLIESEIQYMFKLEMEEYVPCNTDLLNVYKEISSYSTKLPTRYSDVIEILTKSPSITSFIKSMVFIHTNSYSSNNVNDSTEINKICCKSVSNTIYDLKVKFIKDLPIKTLSQFSDLLYFAKNISKISIDIFDDNFCYEAALSNFYKLLNDYDPLHLIRSELINEKIRKQNDIKKTISDTAISLYKYGRGDVASLIDEFNNISKKYTSSLSKIDNLLKRDYEKFKDIIHSITFCEYLNNRELRVFLEDFSDLHDYFLTYLFSKRSECTRCYCMDKEQYYSIKTMFYKTYSQV</sequence>